<dbReference type="RefSeq" id="WP_068350753.1">
    <property type="nucleotide sequence ID" value="NZ_CP016033.1"/>
</dbReference>
<sequence>MDMNALLRAHQIALVGKSRETTLIRRAAYRGSIAALASRIRSMRKAGGADVDTDRFVVGESRQD</sequence>
<gene>
    <name evidence="1" type="ORF">A9D12_07670</name>
</gene>
<proteinExistence type="predicted"/>
<dbReference type="AlphaFoldDB" id="A0A192D2Y4"/>
<name>A0A192D2Y4_9SPHN</name>
<dbReference type="OrthoDB" id="7392261at2"/>
<dbReference type="KEGG" id="pns:A9D12_07670"/>
<keyword evidence="2" id="KW-1185">Reference proteome</keyword>
<protein>
    <submittedName>
        <fullName evidence="1">Uncharacterized protein</fullName>
    </submittedName>
</protein>
<evidence type="ECO:0000313" key="1">
    <source>
        <dbReference type="EMBL" id="ANK12843.1"/>
    </source>
</evidence>
<dbReference type="Proteomes" id="UP000078263">
    <property type="component" value="Chromosome"/>
</dbReference>
<organism evidence="1 2">
    <name type="scientific">Erythrobacter neustonensis</name>
    <dbReference type="NCBI Taxonomy" id="1112"/>
    <lineage>
        <taxon>Bacteria</taxon>
        <taxon>Pseudomonadati</taxon>
        <taxon>Pseudomonadota</taxon>
        <taxon>Alphaproteobacteria</taxon>
        <taxon>Sphingomonadales</taxon>
        <taxon>Erythrobacteraceae</taxon>
        <taxon>Erythrobacter/Porphyrobacter group</taxon>
        <taxon>Erythrobacter</taxon>
    </lineage>
</organism>
<dbReference type="EMBL" id="CP016033">
    <property type="protein sequence ID" value="ANK12843.1"/>
    <property type="molecule type" value="Genomic_DNA"/>
</dbReference>
<reference evidence="1 2" key="1">
    <citation type="submission" date="2016-05" db="EMBL/GenBank/DDBJ databases">
        <title>Compelete Genome Sequence of Bacteriochlorophyll-Synthesizing Bacterium Porphyrobacter neustonensis DSM 9434.</title>
        <authorList>
            <person name="Shi X.-L."/>
            <person name="Wu Y.-H."/>
            <person name="Cheng H."/>
            <person name="Xu L."/>
            <person name="Zhang X.-Q."/>
            <person name="Wang C.-S."/>
            <person name="Xu X.-W."/>
        </authorList>
    </citation>
    <scope>NUCLEOTIDE SEQUENCE [LARGE SCALE GENOMIC DNA]</scope>
    <source>
        <strain evidence="1 2">DSM 9434</strain>
    </source>
</reference>
<accession>A0A192D2Y4</accession>
<evidence type="ECO:0000313" key="2">
    <source>
        <dbReference type="Proteomes" id="UP000078263"/>
    </source>
</evidence>